<keyword evidence="1" id="KW-0472">Membrane</keyword>
<dbReference type="Proteomes" id="UP000005551">
    <property type="component" value="Unassembled WGS sequence"/>
</dbReference>
<sequence length="131" mass="16089">MRSLRQDLFYQSDASLSLKFLPKNKLKVSLVSKLFSPLNQNNFWNNHFLEARAAYVINDRQNVGLNFKNMTNRRNFESIILSPTNRIMTMVELQPCVYLFFLFFPFFNLMVLTYWYWFFPFLRYWFHYFCI</sequence>
<reference evidence="2 3" key="1">
    <citation type="submission" date="2012-05" db="EMBL/GenBank/DDBJ databases">
        <title>Genome sequence of Nitritalea halalkaliphila LW7.</title>
        <authorList>
            <person name="Jangir P.K."/>
            <person name="Singh A."/>
            <person name="Shivaji S."/>
            <person name="Sharma R."/>
        </authorList>
    </citation>
    <scope>NUCLEOTIDE SEQUENCE [LARGE SCALE GENOMIC DNA]</scope>
    <source>
        <strain evidence="2 3">LW7</strain>
    </source>
</reference>
<feature type="transmembrane region" description="Helical" evidence="1">
    <location>
        <begin position="96"/>
        <end position="117"/>
    </location>
</feature>
<dbReference type="AlphaFoldDB" id="I5BX20"/>
<keyword evidence="1" id="KW-1133">Transmembrane helix</keyword>
<protein>
    <recommendedName>
        <fullName evidence="4">TonB-dependent receptor</fullName>
    </recommendedName>
</protein>
<dbReference type="EMBL" id="AJYA01000047">
    <property type="protein sequence ID" value="EIM74122.1"/>
    <property type="molecule type" value="Genomic_DNA"/>
</dbReference>
<proteinExistence type="predicted"/>
<organism evidence="2 3">
    <name type="scientific">Nitritalea halalkaliphila LW7</name>
    <dbReference type="NCBI Taxonomy" id="1189621"/>
    <lineage>
        <taxon>Bacteria</taxon>
        <taxon>Pseudomonadati</taxon>
        <taxon>Bacteroidota</taxon>
        <taxon>Cytophagia</taxon>
        <taxon>Cytophagales</taxon>
        <taxon>Cyclobacteriaceae</taxon>
        <taxon>Nitritalea</taxon>
    </lineage>
</organism>
<comment type="caution">
    <text evidence="2">The sequence shown here is derived from an EMBL/GenBank/DDBJ whole genome shotgun (WGS) entry which is preliminary data.</text>
</comment>
<evidence type="ECO:0000313" key="3">
    <source>
        <dbReference type="Proteomes" id="UP000005551"/>
    </source>
</evidence>
<keyword evidence="1" id="KW-0812">Transmembrane</keyword>
<evidence type="ECO:0008006" key="4">
    <source>
        <dbReference type="Google" id="ProtNLM"/>
    </source>
</evidence>
<accession>I5BX20</accession>
<name>I5BX20_9BACT</name>
<gene>
    <name evidence="2" type="ORF">A3SI_16560</name>
</gene>
<evidence type="ECO:0000313" key="2">
    <source>
        <dbReference type="EMBL" id="EIM74122.1"/>
    </source>
</evidence>
<keyword evidence="3" id="KW-1185">Reference proteome</keyword>
<evidence type="ECO:0000256" key="1">
    <source>
        <dbReference type="SAM" id="Phobius"/>
    </source>
</evidence>